<keyword evidence="3" id="KW-1185">Reference proteome</keyword>
<proteinExistence type="predicted"/>
<organism evidence="2 3">
    <name type="scientific">Skermanella aerolata</name>
    <dbReference type="NCBI Taxonomy" id="393310"/>
    <lineage>
        <taxon>Bacteria</taxon>
        <taxon>Pseudomonadati</taxon>
        <taxon>Pseudomonadota</taxon>
        <taxon>Alphaproteobacteria</taxon>
        <taxon>Rhodospirillales</taxon>
        <taxon>Azospirillaceae</taxon>
        <taxon>Skermanella</taxon>
    </lineage>
</organism>
<comment type="caution">
    <text evidence="2">The sequence shown here is derived from an EMBL/GenBank/DDBJ whole genome shotgun (WGS) entry which is preliminary data.</text>
</comment>
<dbReference type="Gene3D" id="1.10.10.10">
    <property type="entry name" value="Winged helix-like DNA-binding domain superfamily/Winged helix DNA-binding domain"/>
    <property type="match status" value="1"/>
</dbReference>
<evidence type="ECO:0000256" key="1">
    <source>
        <dbReference type="ARBA" id="ARBA00023186"/>
    </source>
</evidence>
<dbReference type="InterPro" id="IPR036388">
    <property type="entry name" value="WH-like_DNA-bd_sf"/>
</dbReference>
<dbReference type="Proteomes" id="UP000321523">
    <property type="component" value="Unassembled WGS sequence"/>
</dbReference>
<evidence type="ECO:0008006" key="4">
    <source>
        <dbReference type="Google" id="ProtNLM"/>
    </source>
</evidence>
<gene>
    <name evidence="2" type="ORF">SAE02_32280</name>
</gene>
<dbReference type="AlphaFoldDB" id="A0A512DS89"/>
<reference evidence="2 3" key="1">
    <citation type="submission" date="2019-07" db="EMBL/GenBank/DDBJ databases">
        <title>Whole genome shotgun sequence of Skermanella aerolata NBRC 106429.</title>
        <authorList>
            <person name="Hosoyama A."/>
            <person name="Uohara A."/>
            <person name="Ohji S."/>
            <person name="Ichikawa N."/>
        </authorList>
    </citation>
    <scope>NUCLEOTIDE SEQUENCE [LARGE SCALE GENOMIC DNA]</scope>
    <source>
        <strain evidence="2 3">NBRC 106429</strain>
    </source>
</reference>
<dbReference type="Gene3D" id="1.20.1280.20">
    <property type="entry name" value="HscB, C-terminal domain"/>
    <property type="match status" value="1"/>
</dbReference>
<accession>A0A512DS89</accession>
<keyword evidence="1" id="KW-0143">Chaperone</keyword>
<dbReference type="InterPro" id="IPR029434">
    <property type="entry name" value="Put_trans_reg"/>
</dbReference>
<dbReference type="InterPro" id="IPR036386">
    <property type="entry name" value="HscB_C_sf"/>
</dbReference>
<dbReference type="RefSeq" id="WP_044433537.1">
    <property type="nucleotide sequence ID" value="NZ_BJYZ01000013.1"/>
</dbReference>
<evidence type="ECO:0000313" key="2">
    <source>
        <dbReference type="EMBL" id="GEO39080.1"/>
    </source>
</evidence>
<dbReference type="EMBL" id="BJYZ01000013">
    <property type="protein sequence ID" value="GEO39080.1"/>
    <property type="molecule type" value="Genomic_DNA"/>
</dbReference>
<name>A0A512DS89_9PROT</name>
<dbReference type="Pfam" id="PF14557">
    <property type="entry name" value="AphA_like"/>
    <property type="match status" value="1"/>
</dbReference>
<dbReference type="GO" id="GO:0051259">
    <property type="term" value="P:protein complex oligomerization"/>
    <property type="evidence" value="ECO:0007669"/>
    <property type="project" value="InterPro"/>
</dbReference>
<dbReference type="OrthoDB" id="7348141at2"/>
<dbReference type="SUPFAM" id="SSF46785">
    <property type="entry name" value="Winged helix' DNA-binding domain"/>
    <property type="match status" value="1"/>
</dbReference>
<dbReference type="InterPro" id="IPR036390">
    <property type="entry name" value="WH_DNA-bd_sf"/>
</dbReference>
<sequence>MYRDNSLMPKEAVRLAVLGTLSQAGSLRYADLAGAIRHFTSRIVGPSLDLMGTSLELLRYDGLIEALDGTGMEDNAVLTVTPAGKKEFETLMRSNIRAPSSDDLNKLIITLKLRFLHLLDHQDRQDQIDLLADLYETELARLQDLRRHHEGESGHLTEWLDHDIAQVEARLRWFQDLYQRT</sequence>
<protein>
    <recommendedName>
        <fullName evidence="4">PadR family transcriptional regulator</fullName>
    </recommendedName>
</protein>
<evidence type="ECO:0000313" key="3">
    <source>
        <dbReference type="Proteomes" id="UP000321523"/>
    </source>
</evidence>